<feature type="transmembrane region" description="Helical" evidence="1">
    <location>
        <begin position="136"/>
        <end position="156"/>
    </location>
</feature>
<keyword evidence="1" id="KW-0812">Transmembrane</keyword>
<evidence type="ECO:0000256" key="2">
    <source>
        <dbReference type="SAM" id="SignalP"/>
    </source>
</evidence>
<keyword evidence="1" id="KW-0472">Membrane</keyword>
<feature type="chain" id="PRO_5046109912" evidence="2">
    <location>
        <begin position="25"/>
        <end position="177"/>
    </location>
</feature>
<keyword evidence="2" id="KW-0732">Signal</keyword>
<dbReference type="EMBL" id="JABBYC010000009">
    <property type="protein sequence ID" value="MBL0886178.1"/>
    <property type="molecule type" value="Genomic_DNA"/>
</dbReference>
<evidence type="ECO:0000313" key="4">
    <source>
        <dbReference type="Proteomes" id="UP000675409"/>
    </source>
</evidence>
<comment type="caution">
    <text evidence="3">The sequence shown here is derived from an EMBL/GenBank/DDBJ whole genome shotgun (WGS) entry which is preliminary data.</text>
</comment>
<dbReference type="RefSeq" id="WP_201846018.1">
    <property type="nucleotide sequence ID" value="NZ_JABBYC010000009.1"/>
</dbReference>
<name>A0ABS1LJ35_9MICO</name>
<keyword evidence="4" id="KW-1185">Reference proteome</keyword>
<accession>A0ABS1LJ35</accession>
<keyword evidence="1" id="KW-1133">Transmembrane helix</keyword>
<organism evidence="3 4">
    <name type="scientific">Myceligenerans indicum</name>
    <dbReference type="NCBI Taxonomy" id="2593663"/>
    <lineage>
        <taxon>Bacteria</taxon>
        <taxon>Bacillati</taxon>
        <taxon>Actinomycetota</taxon>
        <taxon>Actinomycetes</taxon>
        <taxon>Micrococcales</taxon>
        <taxon>Promicromonosporaceae</taxon>
        <taxon>Myceligenerans</taxon>
    </lineage>
</organism>
<feature type="signal peptide" evidence="2">
    <location>
        <begin position="1"/>
        <end position="24"/>
    </location>
</feature>
<evidence type="ECO:0000256" key="1">
    <source>
        <dbReference type="SAM" id="Phobius"/>
    </source>
</evidence>
<sequence length="177" mass="18136">MTRSVGALVAAAVLALLTAAPAAAHGSDEETEARVEVLQAIALIVNTPDDSHEIMEHIEQVVDAPDHEGVDLALVQEAEAAFEDGDLTQARELLQSSIAVSEDAAGGTALAAAGETGTTMVLDVDRPGAGIDGGDIVLLVLSAGAIVLGVLLGWRFRPADSVRRLRHRAGTAEGESS</sequence>
<evidence type="ECO:0000313" key="3">
    <source>
        <dbReference type="EMBL" id="MBL0886178.1"/>
    </source>
</evidence>
<reference evidence="3 4" key="1">
    <citation type="journal article" date="2021" name="Arch. Microbiol.">
        <title>Myceligenerans indicum sp. nov., an actinobacterium isolated from mangrove sediment of Sundarbans, India.</title>
        <authorList>
            <person name="Asha K."/>
            <person name="Bhadury P."/>
        </authorList>
    </citation>
    <scope>NUCLEOTIDE SEQUENCE [LARGE SCALE GENOMIC DNA]</scope>
    <source>
        <strain evidence="3 4">I2</strain>
    </source>
</reference>
<proteinExistence type="predicted"/>
<protein>
    <submittedName>
        <fullName evidence="3">Uncharacterized protein</fullName>
    </submittedName>
</protein>
<gene>
    <name evidence="3" type="ORF">HGK34_07825</name>
</gene>
<dbReference type="Proteomes" id="UP000675409">
    <property type="component" value="Unassembled WGS sequence"/>
</dbReference>